<name>A0A8J3DNZ6_9HYPH</name>
<dbReference type="InterPro" id="IPR036365">
    <property type="entry name" value="PGBD-like_sf"/>
</dbReference>
<reference evidence="3" key="2">
    <citation type="submission" date="2020-09" db="EMBL/GenBank/DDBJ databases">
        <authorList>
            <person name="Sun Q."/>
            <person name="Kim S."/>
        </authorList>
    </citation>
    <scope>NUCLEOTIDE SEQUENCE</scope>
    <source>
        <strain evidence="3">KCTC 42097</strain>
    </source>
</reference>
<feature type="domain" description="Peptidoglycan binding-like" evidence="2">
    <location>
        <begin position="247"/>
        <end position="301"/>
    </location>
</feature>
<dbReference type="Gene3D" id="1.10.101.10">
    <property type="entry name" value="PGBD-like superfamily/PGBD"/>
    <property type="match status" value="2"/>
</dbReference>
<feature type="domain" description="Peptidoglycan binding-like" evidence="2">
    <location>
        <begin position="109"/>
        <end position="162"/>
    </location>
</feature>
<dbReference type="EMBL" id="BMZO01000004">
    <property type="protein sequence ID" value="GHC69444.1"/>
    <property type="molecule type" value="Genomic_DNA"/>
</dbReference>
<feature type="compositionally biased region" description="Low complexity" evidence="1">
    <location>
        <begin position="170"/>
        <end position="182"/>
    </location>
</feature>
<gene>
    <name evidence="3" type="ORF">GCM10010136_15290</name>
</gene>
<comment type="caution">
    <text evidence="3">The sequence shown here is derived from an EMBL/GenBank/DDBJ whole genome shotgun (WGS) entry which is preliminary data.</text>
</comment>
<dbReference type="InterPro" id="IPR036366">
    <property type="entry name" value="PGBDSf"/>
</dbReference>
<dbReference type="Pfam" id="PF01471">
    <property type="entry name" value="PG_binding_1"/>
    <property type="match status" value="2"/>
</dbReference>
<evidence type="ECO:0000313" key="3">
    <source>
        <dbReference type="EMBL" id="GHC69444.1"/>
    </source>
</evidence>
<proteinExistence type="predicted"/>
<evidence type="ECO:0000313" key="4">
    <source>
        <dbReference type="Proteomes" id="UP000641137"/>
    </source>
</evidence>
<keyword evidence="4" id="KW-1185">Reference proteome</keyword>
<evidence type="ECO:0000259" key="2">
    <source>
        <dbReference type="Pfam" id="PF01471"/>
    </source>
</evidence>
<dbReference type="SUPFAM" id="SSF47090">
    <property type="entry name" value="PGBD-like"/>
    <property type="match status" value="2"/>
</dbReference>
<dbReference type="AlphaFoldDB" id="A0A8J3DNZ6"/>
<accession>A0A8J3DNZ6</accession>
<dbReference type="InterPro" id="IPR002477">
    <property type="entry name" value="Peptidoglycan-bd-like"/>
</dbReference>
<feature type="compositionally biased region" description="Basic and acidic residues" evidence="1">
    <location>
        <begin position="229"/>
        <end position="238"/>
    </location>
</feature>
<organism evidence="3 4">
    <name type="scientific">Limoniibacter endophyticus</name>
    <dbReference type="NCBI Taxonomy" id="1565040"/>
    <lineage>
        <taxon>Bacteria</taxon>
        <taxon>Pseudomonadati</taxon>
        <taxon>Pseudomonadota</taxon>
        <taxon>Alphaproteobacteria</taxon>
        <taxon>Hyphomicrobiales</taxon>
        <taxon>Bartonellaceae</taxon>
        <taxon>Limoniibacter</taxon>
    </lineage>
</organism>
<evidence type="ECO:0000256" key="1">
    <source>
        <dbReference type="SAM" id="MobiDB-lite"/>
    </source>
</evidence>
<feature type="region of interest" description="Disordered" evidence="1">
    <location>
        <begin position="170"/>
        <end position="244"/>
    </location>
</feature>
<protein>
    <submittedName>
        <fullName evidence="3">Peptidoglycan-binding protein</fullName>
    </submittedName>
</protein>
<dbReference type="Proteomes" id="UP000641137">
    <property type="component" value="Unassembled WGS sequence"/>
</dbReference>
<reference evidence="3" key="1">
    <citation type="journal article" date="2014" name="Int. J. Syst. Evol. Microbiol.">
        <title>Complete genome sequence of Corynebacterium casei LMG S-19264T (=DSM 44701T), isolated from a smear-ripened cheese.</title>
        <authorList>
            <consortium name="US DOE Joint Genome Institute (JGI-PGF)"/>
            <person name="Walter F."/>
            <person name="Albersmeier A."/>
            <person name="Kalinowski J."/>
            <person name="Ruckert C."/>
        </authorList>
    </citation>
    <scope>NUCLEOTIDE SEQUENCE</scope>
    <source>
        <strain evidence="3">KCTC 42097</strain>
    </source>
</reference>
<sequence length="308" mass="33775">MARSAKPARRRKKKKNSPLIARMAGWVGNWIASHPVAVGGATALVVCLSFVSANAVWYQGQFHEDAFFRTRDNAHYKAPAITRQESLGRKNDATTFVIERPQEKREINPVERVQRVLTDLGLYNGSIDGLEGVSTREAVSRYQRIVGMPVSGKVDDALLSQLGIEHAAQRLASQPAAARPQQSIPPQPRQDPEAPARVQTVALPQERPQIRPNAAPTPPRDITQTASVRTDESLRRPQADLGGSAEQRIRKIQKGLRAFGAANIEVDGKMGAKTKNAIREFQSLFGLNETGEPSPDVLSKMREIGLVS</sequence>
<dbReference type="RefSeq" id="WP_244636655.1">
    <property type="nucleotide sequence ID" value="NZ_BMZO01000004.1"/>
</dbReference>